<dbReference type="Gene3D" id="1.20.140.10">
    <property type="entry name" value="Butyryl-CoA Dehydrogenase, subunit A, domain 3"/>
    <property type="match status" value="1"/>
</dbReference>
<protein>
    <submittedName>
        <fullName evidence="10">Acyl-CoA dehydrogenase</fullName>
    </submittedName>
</protein>
<dbReference type="Pfam" id="PF00441">
    <property type="entry name" value="Acyl-CoA_dh_1"/>
    <property type="match status" value="1"/>
</dbReference>
<dbReference type="InterPro" id="IPR013786">
    <property type="entry name" value="AcylCoA_DH/ox_N"/>
</dbReference>
<dbReference type="KEGG" id="paqt:E8L99_03385"/>
<evidence type="ECO:0000256" key="5">
    <source>
        <dbReference type="ARBA" id="ARBA00023002"/>
    </source>
</evidence>
<dbReference type="InterPro" id="IPR009100">
    <property type="entry name" value="AcylCoA_DH/oxidase_NM_dom_sf"/>
</dbReference>
<dbReference type="FunFam" id="2.40.110.10:FF:000002">
    <property type="entry name" value="Acyl-CoA dehydrogenase fadE12"/>
    <property type="match status" value="1"/>
</dbReference>
<dbReference type="Gene3D" id="1.10.540.10">
    <property type="entry name" value="Acyl-CoA dehydrogenase/oxidase, N-terminal domain"/>
    <property type="match status" value="1"/>
</dbReference>
<dbReference type="Pfam" id="PF02770">
    <property type="entry name" value="Acyl-CoA_dh_M"/>
    <property type="match status" value="1"/>
</dbReference>
<evidence type="ECO:0000256" key="3">
    <source>
        <dbReference type="ARBA" id="ARBA00022630"/>
    </source>
</evidence>
<dbReference type="GO" id="GO:0003995">
    <property type="term" value="F:acyl-CoA dehydrogenase activity"/>
    <property type="evidence" value="ECO:0007669"/>
    <property type="project" value="InterPro"/>
</dbReference>
<dbReference type="PANTHER" id="PTHR43884:SF12">
    <property type="entry name" value="ISOVALERYL-COA DEHYDROGENASE, MITOCHONDRIAL-RELATED"/>
    <property type="match status" value="1"/>
</dbReference>
<evidence type="ECO:0000259" key="8">
    <source>
        <dbReference type="Pfam" id="PF02770"/>
    </source>
</evidence>
<dbReference type="InterPro" id="IPR036250">
    <property type="entry name" value="AcylCo_DH-like_C"/>
</dbReference>
<dbReference type="SUPFAM" id="SSF56645">
    <property type="entry name" value="Acyl-CoA dehydrogenase NM domain-like"/>
    <property type="match status" value="1"/>
</dbReference>
<comment type="cofactor">
    <cofactor evidence="1 6">
        <name>FAD</name>
        <dbReference type="ChEBI" id="CHEBI:57692"/>
    </cofactor>
</comment>
<feature type="domain" description="Acyl-CoA dehydrogenase/oxidase C-terminal" evidence="7">
    <location>
        <begin position="233"/>
        <end position="381"/>
    </location>
</feature>
<dbReference type="GO" id="GO:0050660">
    <property type="term" value="F:flavin adenine dinucleotide binding"/>
    <property type="evidence" value="ECO:0007669"/>
    <property type="project" value="InterPro"/>
</dbReference>
<gene>
    <name evidence="10" type="ORF">E8L99_03385</name>
</gene>
<dbReference type="Gene3D" id="2.40.110.10">
    <property type="entry name" value="Butyryl-CoA Dehydrogenase, subunit A, domain 2"/>
    <property type="match status" value="1"/>
</dbReference>
<reference evidence="10 11" key="1">
    <citation type="submission" date="2019-04" db="EMBL/GenBank/DDBJ databases">
        <title>Phreatobacter aquaticus sp. nov.</title>
        <authorList>
            <person name="Choi A."/>
            <person name="Baek K."/>
        </authorList>
    </citation>
    <scope>NUCLEOTIDE SEQUENCE [LARGE SCALE GENOMIC DNA]</scope>
    <source>
        <strain evidence="10 11">NMCR1094</strain>
    </source>
</reference>
<dbReference type="InterPro" id="IPR037069">
    <property type="entry name" value="AcylCoA_DH/ox_N_sf"/>
</dbReference>
<dbReference type="Proteomes" id="UP000298588">
    <property type="component" value="Chromosome"/>
</dbReference>
<comment type="similarity">
    <text evidence="2 6">Belongs to the acyl-CoA dehydrogenase family.</text>
</comment>
<evidence type="ECO:0000313" key="11">
    <source>
        <dbReference type="Proteomes" id="UP000298588"/>
    </source>
</evidence>
<dbReference type="AlphaFoldDB" id="A0A4D7QED9"/>
<dbReference type="InterPro" id="IPR046373">
    <property type="entry name" value="Acyl-CoA_Oxase/DH_mid-dom_sf"/>
</dbReference>
<dbReference type="InterPro" id="IPR006091">
    <property type="entry name" value="Acyl-CoA_Oxase/DH_mid-dom"/>
</dbReference>
<accession>A0A4D7QED9</accession>
<keyword evidence="11" id="KW-1185">Reference proteome</keyword>
<dbReference type="CDD" id="cd00567">
    <property type="entry name" value="ACAD"/>
    <property type="match status" value="1"/>
</dbReference>
<dbReference type="InterPro" id="IPR009075">
    <property type="entry name" value="AcylCo_DH/oxidase_C"/>
</dbReference>
<feature type="domain" description="Acyl-CoA dehydrogenase/oxidase N-terminal" evidence="9">
    <location>
        <begin position="9"/>
        <end position="121"/>
    </location>
</feature>
<organism evidence="10 11">
    <name type="scientific">Phreatobacter aquaticus</name>
    <dbReference type="NCBI Taxonomy" id="2570229"/>
    <lineage>
        <taxon>Bacteria</taxon>
        <taxon>Pseudomonadati</taxon>
        <taxon>Pseudomonadota</taxon>
        <taxon>Alphaproteobacteria</taxon>
        <taxon>Hyphomicrobiales</taxon>
        <taxon>Phreatobacteraceae</taxon>
        <taxon>Phreatobacter</taxon>
    </lineage>
</organism>
<name>A0A4D7QED9_9HYPH</name>
<dbReference type="PROSITE" id="PS00072">
    <property type="entry name" value="ACYL_COA_DH_1"/>
    <property type="match status" value="1"/>
</dbReference>
<dbReference type="PANTHER" id="PTHR43884">
    <property type="entry name" value="ACYL-COA DEHYDROGENASE"/>
    <property type="match status" value="1"/>
</dbReference>
<keyword evidence="5 6" id="KW-0560">Oxidoreductase</keyword>
<dbReference type="InterPro" id="IPR006089">
    <property type="entry name" value="Acyl-CoA_DH_CS"/>
</dbReference>
<dbReference type="PIRSF" id="PIRSF016578">
    <property type="entry name" value="HsaA"/>
    <property type="match status" value="1"/>
</dbReference>
<evidence type="ECO:0000256" key="1">
    <source>
        <dbReference type="ARBA" id="ARBA00001974"/>
    </source>
</evidence>
<evidence type="ECO:0000256" key="6">
    <source>
        <dbReference type="RuleBase" id="RU362125"/>
    </source>
</evidence>
<dbReference type="EMBL" id="CP039865">
    <property type="protein sequence ID" value="QCK84891.1"/>
    <property type="molecule type" value="Genomic_DNA"/>
</dbReference>
<dbReference type="Pfam" id="PF02771">
    <property type="entry name" value="Acyl-CoA_dh_N"/>
    <property type="match status" value="1"/>
</dbReference>
<dbReference type="OrthoDB" id="9775090at2"/>
<keyword evidence="3 6" id="KW-0285">Flavoprotein</keyword>
<dbReference type="FunFam" id="1.20.140.10:FF:000001">
    <property type="entry name" value="Acyl-CoA dehydrogenase"/>
    <property type="match status" value="1"/>
</dbReference>
<evidence type="ECO:0000259" key="7">
    <source>
        <dbReference type="Pfam" id="PF00441"/>
    </source>
</evidence>
<keyword evidence="4 6" id="KW-0274">FAD</keyword>
<sequence length="389" mass="41712">MQSMDALLTEDQRRIVASVDRFAERHLPPDEVRRRDREHIPPYDLLPAMGEAGFFALGVPADMGGLGLDWTHVALVQDRLGRHGYMAASIFNRVVGFGLSSVLTYGSPAQKAAFLPGLMTGTFFIALALTEPGAGSDAAAIRTRARRTANGYAISGNKIWISDAKGARYLLTAARTGPEPTGANGITLFLVPSDAKGIALNPLAKIGNNCMPSFDVGFDEVEVGEDAVIGEVGNGFRHLMSTLHFSRASMAATVTGAAQAALGGVVAHATTREQFGRPIASFQVIAHRLADLQIRIDLSRLMVGHLATLIARGLPCRRESAQAKIVATETLRDVADQGMQIMASAGYSAESDIQRFWRDSRLYTFGEGANEVLRDSIARDLGLHAKGRP</sequence>
<proteinExistence type="inferred from homology"/>
<evidence type="ECO:0000259" key="9">
    <source>
        <dbReference type="Pfam" id="PF02771"/>
    </source>
</evidence>
<dbReference type="SUPFAM" id="SSF47203">
    <property type="entry name" value="Acyl-CoA dehydrogenase C-terminal domain-like"/>
    <property type="match status" value="1"/>
</dbReference>
<evidence type="ECO:0000256" key="4">
    <source>
        <dbReference type="ARBA" id="ARBA00022827"/>
    </source>
</evidence>
<evidence type="ECO:0000256" key="2">
    <source>
        <dbReference type="ARBA" id="ARBA00009347"/>
    </source>
</evidence>
<evidence type="ECO:0000313" key="10">
    <source>
        <dbReference type="EMBL" id="QCK84891.1"/>
    </source>
</evidence>
<feature type="domain" description="Acyl-CoA oxidase/dehydrogenase middle" evidence="8">
    <location>
        <begin position="126"/>
        <end position="221"/>
    </location>
</feature>